<dbReference type="InterPro" id="IPR035976">
    <property type="entry name" value="Sushi/SCR/CCP_sf"/>
</dbReference>
<organism evidence="6 7">
    <name type="scientific">Strongylocentrotus purpuratus</name>
    <name type="common">Purple sea urchin</name>
    <dbReference type="NCBI Taxonomy" id="7668"/>
    <lineage>
        <taxon>Eukaryota</taxon>
        <taxon>Metazoa</taxon>
        <taxon>Echinodermata</taxon>
        <taxon>Eleutherozoa</taxon>
        <taxon>Echinozoa</taxon>
        <taxon>Echinoidea</taxon>
        <taxon>Euechinoidea</taxon>
        <taxon>Echinacea</taxon>
        <taxon>Camarodonta</taxon>
        <taxon>Echinidea</taxon>
        <taxon>Strongylocentrotidae</taxon>
        <taxon>Strongylocentrotus</taxon>
    </lineage>
</organism>
<feature type="region of interest" description="Disordered" evidence="3">
    <location>
        <begin position="140"/>
        <end position="182"/>
    </location>
</feature>
<dbReference type="EnsemblMetazoa" id="XM_030983822">
    <property type="protein sequence ID" value="XP_030839682"/>
    <property type="gene ID" value="LOC100891881"/>
</dbReference>
<dbReference type="GeneID" id="100891881"/>
<dbReference type="Gene3D" id="2.10.70.10">
    <property type="entry name" value="Complement Module, domain 1"/>
    <property type="match status" value="1"/>
</dbReference>
<feature type="compositionally biased region" description="Basic and acidic residues" evidence="3">
    <location>
        <begin position="165"/>
        <end position="175"/>
    </location>
</feature>
<dbReference type="InParanoid" id="A0A7M7NRS2"/>
<accession>A0A7M7NRS2</accession>
<dbReference type="Proteomes" id="UP000007110">
    <property type="component" value="Unassembled WGS sequence"/>
</dbReference>
<dbReference type="CDD" id="cd00033">
    <property type="entry name" value="CCP"/>
    <property type="match status" value="1"/>
</dbReference>
<sequence length="398" mass="43478">MATKRTCGDPGMPVNGSRIGDEFVIGSQVEYNCSSGLVADGPTVSQCWWVDNITLNIAWTVPPPACVDPSLLATTDPMRTDITTEPDTATTHRMTTPPFQPPSSIMGVIIGSLAGVIILIIVVVIVIVFMCKKRQRRKADFTRGSGQSNFPLSNSKAQLTQTTPKKKEGEKLHENDVDEEEEEDYLVPDAKVMSSANKGQTLQFVEQRPRLPAPPSVKASLTPEESLYQNSISIALSRSKENLRKDASMAKEKKVTNEPAYQNRTVVTRHDRPRATEGAVVKPPATKASSLPLDTDDIYQNAQVGTRLSSARMPLAARFSDDRRASRDSSGTASQRSSANYRDSVDYVTPNEAKEQEVYENAGVVVQRLGPRRPPGKPDDTNVTVVTSDSDGVYLDLI</sequence>
<dbReference type="InterPro" id="IPR000436">
    <property type="entry name" value="Sushi_SCR_CCP_dom"/>
</dbReference>
<name>A0A7M7NRS2_STRPU</name>
<proteinExistence type="predicted"/>
<dbReference type="SMART" id="SM00032">
    <property type="entry name" value="CCP"/>
    <property type="match status" value="1"/>
</dbReference>
<evidence type="ECO:0000256" key="4">
    <source>
        <dbReference type="SAM" id="Phobius"/>
    </source>
</evidence>
<keyword evidence="4" id="KW-1133">Transmembrane helix</keyword>
<dbReference type="Pfam" id="PF00084">
    <property type="entry name" value="Sushi"/>
    <property type="match status" value="1"/>
</dbReference>
<dbReference type="SUPFAM" id="SSF57535">
    <property type="entry name" value="Complement control module/SCR domain"/>
    <property type="match status" value="1"/>
</dbReference>
<evidence type="ECO:0000259" key="5">
    <source>
        <dbReference type="PROSITE" id="PS50923"/>
    </source>
</evidence>
<evidence type="ECO:0000313" key="7">
    <source>
        <dbReference type="Proteomes" id="UP000007110"/>
    </source>
</evidence>
<reference evidence="7" key="1">
    <citation type="submission" date="2015-02" db="EMBL/GenBank/DDBJ databases">
        <title>Genome sequencing for Strongylocentrotus purpuratus.</title>
        <authorList>
            <person name="Murali S."/>
            <person name="Liu Y."/>
            <person name="Vee V."/>
            <person name="English A."/>
            <person name="Wang M."/>
            <person name="Skinner E."/>
            <person name="Han Y."/>
            <person name="Muzny D.M."/>
            <person name="Worley K.C."/>
            <person name="Gibbs R.A."/>
        </authorList>
    </citation>
    <scope>NUCLEOTIDE SEQUENCE</scope>
</reference>
<dbReference type="OrthoDB" id="5804959at2759"/>
<feature type="compositionally biased region" description="Polar residues" evidence="3">
    <location>
        <begin position="331"/>
        <end position="341"/>
    </location>
</feature>
<dbReference type="OMA" id="WWVDNIT"/>
<evidence type="ECO:0000256" key="1">
    <source>
        <dbReference type="ARBA" id="ARBA00023157"/>
    </source>
</evidence>
<feature type="region of interest" description="Disordered" evidence="3">
    <location>
        <begin position="270"/>
        <end position="294"/>
    </location>
</feature>
<feature type="compositionally biased region" description="Low complexity" evidence="3">
    <location>
        <begin position="80"/>
        <end position="91"/>
    </location>
</feature>
<keyword evidence="4" id="KW-0472">Membrane</keyword>
<feature type="domain" description="Sushi" evidence="5">
    <location>
        <begin position="5"/>
        <end position="68"/>
    </location>
</feature>
<keyword evidence="2" id="KW-0768">Sushi</keyword>
<dbReference type="RefSeq" id="XP_030839682.1">
    <property type="nucleotide sequence ID" value="XM_030983822.1"/>
</dbReference>
<feature type="transmembrane region" description="Helical" evidence="4">
    <location>
        <begin position="105"/>
        <end position="129"/>
    </location>
</feature>
<comment type="caution">
    <text evidence="2">Lacks conserved residue(s) required for the propagation of feature annotation.</text>
</comment>
<feature type="region of interest" description="Disordered" evidence="3">
    <location>
        <begin position="317"/>
        <end position="345"/>
    </location>
</feature>
<evidence type="ECO:0000256" key="2">
    <source>
        <dbReference type="PROSITE-ProRule" id="PRU00302"/>
    </source>
</evidence>
<dbReference type="PROSITE" id="PS50923">
    <property type="entry name" value="SUSHI"/>
    <property type="match status" value="1"/>
</dbReference>
<feature type="compositionally biased region" description="Polar residues" evidence="3">
    <location>
        <begin position="144"/>
        <end position="163"/>
    </location>
</feature>
<keyword evidence="4" id="KW-0812">Transmembrane</keyword>
<evidence type="ECO:0000313" key="6">
    <source>
        <dbReference type="EnsemblMetazoa" id="XP_030839682"/>
    </source>
</evidence>
<dbReference type="KEGG" id="spu:100891881"/>
<keyword evidence="7" id="KW-1185">Reference proteome</keyword>
<dbReference type="AlphaFoldDB" id="A0A7M7NRS2"/>
<keyword evidence="1" id="KW-1015">Disulfide bond</keyword>
<feature type="region of interest" description="Disordered" evidence="3">
    <location>
        <begin position="77"/>
        <end position="98"/>
    </location>
</feature>
<reference evidence="6" key="2">
    <citation type="submission" date="2021-01" db="UniProtKB">
        <authorList>
            <consortium name="EnsemblMetazoa"/>
        </authorList>
    </citation>
    <scope>IDENTIFICATION</scope>
</reference>
<evidence type="ECO:0000256" key="3">
    <source>
        <dbReference type="SAM" id="MobiDB-lite"/>
    </source>
</evidence>
<protein>
    <recommendedName>
        <fullName evidence="5">Sushi domain-containing protein</fullName>
    </recommendedName>
</protein>